<protein>
    <submittedName>
        <fullName evidence="3">Uncharacterized protein</fullName>
    </submittedName>
</protein>
<evidence type="ECO:0000256" key="2">
    <source>
        <dbReference type="SAM" id="MobiDB-lite"/>
    </source>
</evidence>
<evidence type="ECO:0000256" key="1">
    <source>
        <dbReference type="SAM" id="Coils"/>
    </source>
</evidence>
<dbReference type="AlphaFoldDB" id="A0A2T4CFR3"/>
<dbReference type="Proteomes" id="UP000240760">
    <property type="component" value="Unassembled WGS sequence"/>
</dbReference>
<evidence type="ECO:0000313" key="3">
    <source>
        <dbReference type="EMBL" id="PTB80384.1"/>
    </source>
</evidence>
<feature type="region of interest" description="Disordered" evidence="2">
    <location>
        <begin position="1"/>
        <end position="22"/>
    </location>
</feature>
<evidence type="ECO:0000313" key="4">
    <source>
        <dbReference type="Proteomes" id="UP000240760"/>
    </source>
</evidence>
<reference evidence="3 4" key="1">
    <citation type="submission" date="2016-07" db="EMBL/GenBank/DDBJ databases">
        <title>Multiple horizontal gene transfer events from other fungi enriched the ability of initially mycotrophic Trichoderma (Ascomycota) to feed on dead plant biomass.</title>
        <authorList>
            <consortium name="DOE Joint Genome Institute"/>
            <person name="Aerts A."/>
            <person name="Atanasova L."/>
            <person name="Chenthamara K."/>
            <person name="Zhang J."/>
            <person name="Grujic M."/>
            <person name="Henrissat B."/>
            <person name="Kuo A."/>
            <person name="Salamov A."/>
            <person name="Lipzen A."/>
            <person name="Labutti K."/>
            <person name="Barry K."/>
            <person name="Miao Y."/>
            <person name="Rahimi M.J."/>
            <person name="Shen Q."/>
            <person name="Grigoriev I.V."/>
            <person name="Kubicek C.P."/>
            <person name="Druzhinina I.S."/>
        </authorList>
    </citation>
    <scope>NUCLEOTIDE SEQUENCE [LARGE SCALE GENOMIC DNA]</scope>
    <source>
        <strain evidence="3 4">ATCC 18648</strain>
    </source>
</reference>
<proteinExistence type="predicted"/>
<feature type="coiled-coil region" evidence="1">
    <location>
        <begin position="422"/>
        <end position="468"/>
    </location>
</feature>
<organism evidence="3 4">
    <name type="scientific">Trichoderma longibrachiatum ATCC 18648</name>
    <dbReference type="NCBI Taxonomy" id="983965"/>
    <lineage>
        <taxon>Eukaryota</taxon>
        <taxon>Fungi</taxon>
        <taxon>Dikarya</taxon>
        <taxon>Ascomycota</taxon>
        <taxon>Pezizomycotina</taxon>
        <taxon>Sordariomycetes</taxon>
        <taxon>Hypocreomycetidae</taxon>
        <taxon>Hypocreales</taxon>
        <taxon>Hypocreaceae</taxon>
        <taxon>Trichoderma</taxon>
    </lineage>
</organism>
<dbReference type="Gene3D" id="1.20.120.20">
    <property type="entry name" value="Apolipoprotein"/>
    <property type="match status" value="1"/>
</dbReference>
<dbReference type="CDD" id="cd22249">
    <property type="entry name" value="UDM1_RNF168_RNF169-like"/>
    <property type="match status" value="1"/>
</dbReference>
<keyword evidence="4" id="KW-1185">Reference proteome</keyword>
<dbReference type="STRING" id="983965.A0A2T4CFR3"/>
<keyword evidence="1" id="KW-0175">Coiled coil</keyword>
<accession>A0A2T4CFR3</accession>
<dbReference type="EMBL" id="KZ679127">
    <property type="protein sequence ID" value="PTB80384.1"/>
    <property type="molecule type" value="Genomic_DNA"/>
</dbReference>
<name>A0A2T4CFR3_TRILO</name>
<feature type="region of interest" description="Disordered" evidence="2">
    <location>
        <begin position="297"/>
        <end position="347"/>
    </location>
</feature>
<sequence length="489" mass="55003">MTSLPDAEADDESTQPFSSPGSNERLLYSRWHWRLCLWDGGHVVERMESFAGLILLPYLPCSRTSSLHHWFVQVLTLDSPSCEYQPPNHAAPPTREPSHGVEAGGGSFTVGGEQADKISCLKNTVSWRDVNDQARRSDHINFDVYSDASTNTAFFKLYCDFRFKGNNVEPIFLLIHPETVRSVTFKSNVDLPAPSALQFSLTQPPLLIVPRDRILQCKPQTKGLFGLMRSLAEVASFTIQLNKSSKTTSILSSLERFVQLFSVSTHRPLTNGTYASIASLYGGRGGIVVNANAAAATQSEPEETGEAVEAGEARLPKYTESASGKSSLKRQRKDSSPSRPRSPAPHERMLLLLESMYTSISRMESRLDSMEGRLHGMEGRFGQLDSRLGESNYTPCRYNTEERTDFFEEIHEQVEDRTLEMKLECEEMLKEVEKDTERAIEELQEEVKETLEQLEESVEENTERLVKQGLRTKLENASLRFDGTVFLDT</sequence>
<dbReference type="OrthoDB" id="47007at2759"/>
<gene>
    <name evidence="3" type="ORF">M440DRAFT_1348313</name>
</gene>